<dbReference type="Pfam" id="PF06108">
    <property type="entry name" value="DUF952"/>
    <property type="match status" value="1"/>
</dbReference>
<accession>A0AAD5VYU2</accession>
<dbReference type="EMBL" id="JANIEX010000106">
    <property type="protein sequence ID" value="KAJ3573342.1"/>
    <property type="molecule type" value="Genomic_DNA"/>
</dbReference>
<evidence type="ECO:0000313" key="2">
    <source>
        <dbReference type="EMBL" id="KAJ3573342.1"/>
    </source>
</evidence>
<dbReference type="AlphaFoldDB" id="A0AAD5VYU2"/>
<evidence type="ECO:0000313" key="3">
    <source>
        <dbReference type="Proteomes" id="UP001213000"/>
    </source>
</evidence>
<feature type="transmembrane region" description="Helical" evidence="1">
    <location>
        <begin position="271"/>
        <end position="291"/>
    </location>
</feature>
<feature type="transmembrane region" description="Helical" evidence="1">
    <location>
        <begin position="392"/>
        <end position="425"/>
    </location>
</feature>
<dbReference type="Proteomes" id="UP001213000">
    <property type="component" value="Unassembled WGS sequence"/>
</dbReference>
<keyword evidence="1" id="KW-1133">Transmembrane helix</keyword>
<reference evidence="2" key="1">
    <citation type="submission" date="2022-07" db="EMBL/GenBank/DDBJ databases">
        <title>Genome Sequence of Leucocoprinus birnbaumii.</title>
        <authorList>
            <person name="Buettner E."/>
        </authorList>
    </citation>
    <scope>NUCLEOTIDE SEQUENCE</scope>
    <source>
        <strain evidence="2">VT141</strain>
    </source>
</reference>
<feature type="transmembrane region" description="Helical" evidence="1">
    <location>
        <begin position="320"/>
        <end position="340"/>
    </location>
</feature>
<evidence type="ECO:0000256" key="1">
    <source>
        <dbReference type="SAM" id="Phobius"/>
    </source>
</evidence>
<comment type="caution">
    <text evidence="2">The sequence shown here is derived from an EMBL/GenBank/DDBJ whole genome shotgun (WGS) entry which is preliminary data.</text>
</comment>
<protein>
    <submittedName>
        <fullName evidence="2">Uncharacterized protein</fullName>
    </submittedName>
</protein>
<dbReference type="SUPFAM" id="SSF56399">
    <property type="entry name" value="ADP-ribosylation"/>
    <property type="match status" value="1"/>
</dbReference>
<feature type="transmembrane region" description="Helical" evidence="1">
    <location>
        <begin position="346"/>
        <end position="371"/>
    </location>
</feature>
<keyword evidence="1" id="KW-0472">Membrane</keyword>
<gene>
    <name evidence="2" type="ORF">NP233_g2497</name>
</gene>
<dbReference type="InterPro" id="IPR009297">
    <property type="entry name" value="DUF952"/>
</dbReference>
<keyword evidence="3" id="KW-1185">Reference proteome</keyword>
<sequence length="579" mass="65625">MDPPPLPTYSPAMIGRTDTEDSMKTEVSGTLAVFDVGPPIPEDWKICTHPQGWVYFVNPTAKLVTDHDIRNQDVFNSIMRDADRNFALNESTEMHFFARHTIGSQEQIMTNLILFVDHSRCTAYYEDELESATNKQPEYDPLRAIRRARLYWNYVWNHPVHIPTPESAATEALDALTWFYTDNLISGNRSTVPFAKSECEDLLRIVHQLSDSKYGHSPARTVFLSWILRESYKYRDAENHGLRTAKEFVSYQARKLPQSEPLPAPSPAGSFIQFLIIRFLFFGIPNAYFLHVKLTSEYRGRLASVQINWEKYVDRLVREYSHFLLISTVLLSATIGFLSAQDLPELSIFFSITSALASLGSIIIGVFSMWTHQSKTQNGDFFTYLHNVKHSYFGFLGHAIMLSLPAVLLVWAILTFTVALVAFVMQLGLKSSSDVLTQVSAWAILDTNPEFPTFLYKLIPPSAAPPDPLPTELPLSELDEKSGFIHLSTAPQVPGTLMHFFGNEEKMYILRIPFDPVKDKIRWESPDKKVCGPRPGEGLFPHLYDGKLGNDEVDRAIALVKGGGWDVVMENAKSDWLIY</sequence>
<name>A0AAD5VYU2_9AGAR</name>
<dbReference type="Gene3D" id="3.20.170.20">
    <property type="entry name" value="Protein of unknown function DUF952"/>
    <property type="match status" value="1"/>
</dbReference>
<dbReference type="PANTHER" id="PTHR34129:SF1">
    <property type="entry name" value="DUF952 DOMAIN-CONTAINING PROTEIN"/>
    <property type="match status" value="1"/>
</dbReference>
<keyword evidence="1" id="KW-0812">Transmembrane</keyword>
<proteinExistence type="predicted"/>
<organism evidence="2 3">
    <name type="scientific">Leucocoprinus birnbaumii</name>
    <dbReference type="NCBI Taxonomy" id="56174"/>
    <lineage>
        <taxon>Eukaryota</taxon>
        <taxon>Fungi</taxon>
        <taxon>Dikarya</taxon>
        <taxon>Basidiomycota</taxon>
        <taxon>Agaricomycotina</taxon>
        <taxon>Agaricomycetes</taxon>
        <taxon>Agaricomycetidae</taxon>
        <taxon>Agaricales</taxon>
        <taxon>Agaricineae</taxon>
        <taxon>Agaricaceae</taxon>
        <taxon>Leucocoprinus</taxon>
    </lineage>
</organism>
<dbReference type="PANTHER" id="PTHR34129">
    <property type="entry name" value="BLR1139 PROTEIN"/>
    <property type="match status" value="1"/>
</dbReference>